<dbReference type="InterPro" id="IPR001584">
    <property type="entry name" value="Integrase_cat-core"/>
</dbReference>
<dbReference type="SUPFAM" id="SSF53098">
    <property type="entry name" value="Ribonuclease H-like"/>
    <property type="match status" value="1"/>
</dbReference>
<evidence type="ECO:0000313" key="10">
    <source>
        <dbReference type="EMBL" id="KAK1372896.1"/>
    </source>
</evidence>
<feature type="compositionally biased region" description="Polar residues" evidence="7">
    <location>
        <begin position="927"/>
        <end position="941"/>
    </location>
</feature>
<feature type="compositionally biased region" description="Basic residues" evidence="7">
    <location>
        <begin position="2168"/>
        <end position="2181"/>
    </location>
</feature>
<dbReference type="InterPro" id="IPR039537">
    <property type="entry name" value="Retrotran_Ty1/copia-like"/>
</dbReference>
<feature type="compositionally biased region" description="Polar residues" evidence="7">
    <location>
        <begin position="1865"/>
        <end position="1883"/>
    </location>
</feature>
<feature type="region of interest" description="Disordered" evidence="7">
    <location>
        <begin position="2214"/>
        <end position="2237"/>
    </location>
</feature>
<feature type="compositionally biased region" description="Low complexity" evidence="7">
    <location>
        <begin position="2084"/>
        <end position="2096"/>
    </location>
</feature>
<keyword evidence="2" id="KW-0479">Metal-binding</keyword>
<gene>
    <name evidence="10" type="ORF">POM88_029089</name>
</gene>
<dbReference type="InterPro" id="IPR036397">
    <property type="entry name" value="RNaseH_sf"/>
</dbReference>
<dbReference type="InterPro" id="IPR043502">
    <property type="entry name" value="DNA/RNA_pol_sf"/>
</dbReference>
<evidence type="ECO:0000256" key="6">
    <source>
        <dbReference type="SAM" id="Coils"/>
    </source>
</evidence>
<dbReference type="GO" id="GO:0008168">
    <property type="term" value="F:methyltransferase activity"/>
    <property type="evidence" value="ECO:0007669"/>
    <property type="project" value="InterPro"/>
</dbReference>
<dbReference type="Proteomes" id="UP001237642">
    <property type="component" value="Unassembled WGS sequence"/>
</dbReference>
<keyword evidence="6" id="KW-0175">Coiled coil</keyword>
<feature type="region of interest" description="Disordered" evidence="7">
    <location>
        <begin position="2084"/>
        <end position="2103"/>
    </location>
</feature>
<dbReference type="InterPro" id="IPR013103">
    <property type="entry name" value="RVT_2"/>
</dbReference>
<dbReference type="InterPro" id="IPR057670">
    <property type="entry name" value="SH3_retrovirus"/>
</dbReference>
<dbReference type="Pfam" id="PF07727">
    <property type="entry name" value="RVT_2"/>
    <property type="match status" value="1"/>
</dbReference>
<keyword evidence="11" id="KW-1185">Reference proteome</keyword>
<dbReference type="Gene3D" id="3.30.420.10">
    <property type="entry name" value="Ribonuclease H-like superfamily/Ribonuclease H"/>
    <property type="match status" value="1"/>
</dbReference>
<reference evidence="10" key="2">
    <citation type="submission" date="2023-05" db="EMBL/GenBank/DDBJ databases">
        <authorList>
            <person name="Schelkunov M.I."/>
        </authorList>
    </citation>
    <scope>NUCLEOTIDE SEQUENCE</scope>
    <source>
        <strain evidence="10">Hsosn_3</strain>
        <tissue evidence="10">Leaf</tissue>
    </source>
</reference>
<feature type="compositionally biased region" description="Low complexity" evidence="7">
    <location>
        <begin position="1672"/>
        <end position="1684"/>
    </location>
</feature>
<keyword evidence="3" id="KW-0064">Aspartyl protease</keyword>
<organism evidence="10 11">
    <name type="scientific">Heracleum sosnowskyi</name>
    <dbReference type="NCBI Taxonomy" id="360622"/>
    <lineage>
        <taxon>Eukaryota</taxon>
        <taxon>Viridiplantae</taxon>
        <taxon>Streptophyta</taxon>
        <taxon>Embryophyta</taxon>
        <taxon>Tracheophyta</taxon>
        <taxon>Spermatophyta</taxon>
        <taxon>Magnoliopsida</taxon>
        <taxon>eudicotyledons</taxon>
        <taxon>Gunneridae</taxon>
        <taxon>Pentapetalae</taxon>
        <taxon>asterids</taxon>
        <taxon>campanulids</taxon>
        <taxon>Apiales</taxon>
        <taxon>Apiaceae</taxon>
        <taxon>Apioideae</taxon>
        <taxon>apioid superclade</taxon>
        <taxon>Tordylieae</taxon>
        <taxon>Tordyliinae</taxon>
        <taxon>Heracleum</taxon>
    </lineage>
</organism>
<dbReference type="SMART" id="SM00343">
    <property type="entry name" value="ZnF_C2HC"/>
    <property type="match status" value="2"/>
</dbReference>
<feature type="compositionally biased region" description="Polar residues" evidence="7">
    <location>
        <begin position="1726"/>
        <end position="1743"/>
    </location>
</feature>
<dbReference type="PROSITE" id="PS50158">
    <property type="entry name" value="ZF_CCHC"/>
    <property type="match status" value="1"/>
</dbReference>
<evidence type="ECO:0000256" key="4">
    <source>
        <dbReference type="ARBA" id="ARBA00022801"/>
    </source>
</evidence>
<feature type="region of interest" description="Disordered" evidence="7">
    <location>
        <begin position="1667"/>
        <end position="1698"/>
    </location>
</feature>
<proteinExistence type="predicted"/>
<feature type="region of interest" description="Disordered" evidence="7">
    <location>
        <begin position="1716"/>
        <end position="1900"/>
    </location>
</feature>
<keyword evidence="1" id="KW-0645">Protease</keyword>
<feature type="compositionally biased region" description="Polar residues" evidence="7">
    <location>
        <begin position="970"/>
        <end position="981"/>
    </location>
</feature>
<dbReference type="GO" id="GO:0032259">
    <property type="term" value="P:methylation"/>
    <property type="evidence" value="ECO:0007669"/>
    <property type="project" value="InterPro"/>
</dbReference>
<keyword evidence="4" id="KW-0378">Hydrolase</keyword>
<keyword evidence="5" id="KW-0863">Zinc-finger</keyword>
<dbReference type="GO" id="GO:0003676">
    <property type="term" value="F:nucleic acid binding"/>
    <property type="evidence" value="ECO:0007669"/>
    <property type="project" value="InterPro"/>
</dbReference>
<keyword evidence="5" id="KW-0862">Zinc</keyword>
<dbReference type="GO" id="GO:0008270">
    <property type="term" value="F:zinc ion binding"/>
    <property type="evidence" value="ECO:0007669"/>
    <property type="project" value="UniProtKB-KW"/>
</dbReference>
<dbReference type="Pfam" id="PF22936">
    <property type="entry name" value="Pol_BBD"/>
    <property type="match status" value="1"/>
</dbReference>
<feature type="coiled-coil region" evidence="6">
    <location>
        <begin position="2572"/>
        <end position="2603"/>
    </location>
</feature>
<dbReference type="Pfam" id="PF25597">
    <property type="entry name" value="SH3_retrovirus"/>
    <property type="match status" value="1"/>
</dbReference>
<dbReference type="InterPro" id="IPR054722">
    <property type="entry name" value="PolX-like_BBD"/>
</dbReference>
<feature type="compositionally biased region" description="Low complexity" evidence="7">
    <location>
        <begin position="982"/>
        <end position="1022"/>
    </location>
</feature>
<feature type="compositionally biased region" description="Acidic residues" evidence="7">
    <location>
        <begin position="2218"/>
        <end position="2227"/>
    </location>
</feature>
<feature type="compositionally biased region" description="Acidic residues" evidence="7">
    <location>
        <begin position="1846"/>
        <end position="1856"/>
    </location>
</feature>
<feature type="domain" description="CCHC-type" evidence="8">
    <location>
        <begin position="411"/>
        <end position="426"/>
    </location>
</feature>
<dbReference type="InterPro" id="IPR012337">
    <property type="entry name" value="RNaseH-like_sf"/>
</dbReference>
<accession>A0AAD8HU34</accession>
<evidence type="ECO:0000256" key="3">
    <source>
        <dbReference type="ARBA" id="ARBA00022750"/>
    </source>
</evidence>
<evidence type="ECO:0000256" key="1">
    <source>
        <dbReference type="ARBA" id="ARBA00022670"/>
    </source>
</evidence>
<feature type="compositionally biased region" description="Polar residues" evidence="7">
    <location>
        <begin position="953"/>
        <end position="964"/>
    </location>
</feature>
<feature type="region of interest" description="Disordered" evidence="7">
    <location>
        <begin position="2159"/>
        <end position="2197"/>
    </location>
</feature>
<dbReference type="GO" id="GO:0006508">
    <property type="term" value="P:proteolysis"/>
    <property type="evidence" value="ECO:0007669"/>
    <property type="project" value="UniProtKB-KW"/>
</dbReference>
<evidence type="ECO:0000256" key="2">
    <source>
        <dbReference type="ARBA" id="ARBA00022723"/>
    </source>
</evidence>
<evidence type="ECO:0000256" key="5">
    <source>
        <dbReference type="PROSITE-ProRule" id="PRU00047"/>
    </source>
</evidence>
<evidence type="ECO:0000259" key="8">
    <source>
        <dbReference type="PROSITE" id="PS50158"/>
    </source>
</evidence>
<protein>
    <submittedName>
        <fullName evidence="10">Uncharacterized protein</fullName>
    </submittedName>
</protein>
<dbReference type="PROSITE" id="PS50994">
    <property type="entry name" value="INTEGRASE"/>
    <property type="match status" value="1"/>
</dbReference>
<feature type="region of interest" description="Disordered" evidence="7">
    <location>
        <begin position="1568"/>
        <end position="1589"/>
    </location>
</feature>
<dbReference type="GO" id="GO:0015074">
    <property type="term" value="P:DNA integration"/>
    <property type="evidence" value="ECO:0007669"/>
    <property type="project" value="InterPro"/>
</dbReference>
<dbReference type="PANTHER" id="PTHR42648">
    <property type="entry name" value="TRANSPOSASE, PUTATIVE-RELATED"/>
    <property type="match status" value="1"/>
</dbReference>
<evidence type="ECO:0000313" key="11">
    <source>
        <dbReference type="Proteomes" id="UP001237642"/>
    </source>
</evidence>
<reference evidence="10" key="1">
    <citation type="submission" date="2023-02" db="EMBL/GenBank/DDBJ databases">
        <title>Genome of toxic invasive species Heracleum sosnowskyi carries increased number of genes despite the absence of recent whole-genome duplications.</title>
        <authorList>
            <person name="Schelkunov M."/>
            <person name="Shtratnikova V."/>
            <person name="Makarenko M."/>
            <person name="Klepikova A."/>
            <person name="Omelchenko D."/>
            <person name="Novikova G."/>
            <person name="Obukhova E."/>
            <person name="Bogdanov V."/>
            <person name="Penin A."/>
            <person name="Logacheva M."/>
        </authorList>
    </citation>
    <scope>NUCLEOTIDE SEQUENCE</scope>
    <source>
        <strain evidence="10">Hsosn_3</strain>
        <tissue evidence="10">Leaf</tissue>
    </source>
</reference>
<dbReference type="InterPro" id="IPR001878">
    <property type="entry name" value="Znf_CCHC"/>
</dbReference>
<dbReference type="GO" id="GO:0004190">
    <property type="term" value="F:aspartic-type endopeptidase activity"/>
    <property type="evidence" value="ECO:0007669"/>
    <property type="project" value="UniProtKB-KW"/>
</dbReference>
<dbReference type="Pfam" id="PF00665">
    <property type="entry name" value="rve"/>
    <property type="match status" value="1"/>
</dbReference>
<dbReference type="SUPFAM" id="SSF56672">
    <property type="entry name" value="DNA/RNA polymerases"/>
    <property type="match status" value="1"/>
</dbReference>
<dbReference type="PANTHER" id="PTHR42648:SF32">
    <property type="entry name" value="RIBONUCLEASE H-LIKE DOMAIN, GAG-PRE-INTEGRASE DOMAIN PROTEIN-RELATED"/>
    <property type="match status" value="1"/>
</dbReference>
<comment type="caution">
    <text evidence="10">The sequence shown here is derived from an EMBL/GenBank/DDBJ whole genome shotgun (WGS) entry which is preliminary data.</text>
</comment>
<feature type="domain" description="Integrase catalytic" evidence="9">
    <location>
        <begin position="668"/>
        <end position="833"/>
    </location>
</feature>
<feature type="region of interest" description="Disordered" evidence="7">
    <location>
        <begin position="915"/>
        <end position="1055"/>
    </location>
</feature>
<dbReference type="PROSITE" id="PS00092">
    <property type="entry name" value="N6_MTASE"/>
    <property type="match status" value="1"/>
</dbReference>
<evidence type="ECO:0000256" key="7">
    <source>
        <dbReference type="SAM" id="MobiDB-lite"/>
    </source>
</evidence>
<dbReference type="Gene3D" id="4.10.60.10">
    <property type="entry name" value="Zinc finger, CCHC-type"/>
    <property type="match status" value="1"/>
</dbReference>
<evidence type="ECO:0000259" key="9">
    <source>
        <dbReference type="PROSITE" id="PS50994"/>
    </source>
</evidence>
<feature type="compositionally biased region" description="Basic and acidic residues" evidence="7">
    <location>
        <begin position="1818"/>
        <end position="1832"/>
    </location>
</feature>
<name>A0AAD8HU34_9APIA</name>
<dbReference type="EMBL" id="JAUIZM010000007">
    <property type="protein sequence ID" value="KAK1372896.1"/>
    <property type="molecule type" value="Genomic_DNA"/>
</dbReference>
<dbReference type="CDD" id="cd09272">
    <property type="entry name" value="RNase_HI_RT_Ty1"/>
    <property type="match status" value="1"/>
</dbReference>
<dbReference type="InterPro" id="IPR002052">
    <property type="entry name" value="DNA_methylase_N6_adenine_CS"/>
</dbReference>
<sequence>MEEEANSISPEEEAALEAIRAQRAAVDARQAEKEKQQAILRSEKLKRFKVYNEVRRKKMIDLAKKEGNEWEMAYKTFCGVEDRLEVNDNAEVEIIIQDIRSANLEDQTYFKALRNSMIFLKAGVKANGAWSLLINFLEKGTFVISTKFLEQRTYTELQVILIKIQRTTRLNELLREHVKEILMKVGPEITEDPPMVRFMTNDLFRICYLAEDKLRDYPSNYLISVEKYLRSTGFTSTEKDKAADTLRRFLMENVPYYRKRVERGLEVHTRLPNMPKLNKEDVNIAWLWAGVGQEVEYIGRHIQGAILKPGEPLHYLSVIDYQAANSDPMIEEELNDLSANEIELFVSIVFNPPFYDTLDLTLLSQKQLKDKICEVTDKKKEAIVKRNRNGKVGINKENGYKYIPNAPRKCCFNCGNSNHLAIDCKKSKKKIADISKSDVRNRSVFYKPQKSCFHCGSIWHSIYTCKDYHELYYNFYDPLPKLNRSTKSDRIENVIVKHAFVNTNTDKANPDGVNLVRTAKGKKKNVLVMDSGCSVHMTGNKALLSEYEEKAGPTVSYGDGNIGQTLGYVNIIIGNVIIEEVALVKGLKHNLLSISQITDRVYLVNFYSTHCEVVSKATGKIALTGYRHGNIYEANIQSNTDGSPTCLISKASKAKQRRTSFQSKSESSIEEPYHMLHLDLFGPVNIMSISKKMYTLVIVDEYSRFTWVYFLHRKDETPEVLLDHVRMIETTTKYKVKILRSDNGTEFKNSKMEEFCKYKGIIQQFSAPNLPLQNGVVERKNRTLIEAGRTMLEEAKLPTYFWAEAVNTACYTQNLTLINRHGVTPYQSLKEKKPSLKHLHVFGCKCFVLRTHPEQLGKFETKADEGIFIGYPASRAFRVFNLRTRTVMESIHVSFDDKKITGVNEDSHDRLIFENEATKEPEESESDPVNTSDPDGSSNPDDTPDADGANTDDAINSDTSSSANIEGEQQHSATSSKSTQLSGQNSSDTDSSDNPDNLSGGDSNNSRGASNQANSSNQDNTNPGGASTSRTDLPPARKWNASHTPDLIIGDPDAGVQTRSATQNECLYNNFLSKEEPKKVEDALKDADWVTAMQEELNEFERNEVWKLVPRPKNRSIVGYSQQEGIDYDETFSPVARLEAIRIFLAYAAHKKFKVFQMDVKSAFLNGELEEEVYVEQPPGFIDPKYPDHVYRLDKALYGLNQAPRAWYETLALFLLESGFKRGAIDKTLFYLNHGKDLLLVQIYVDDIIFGSTNNKLCEKFSKLMQSRYQMSMMGEMSYFLGLQVKQTDEGIFINQSKYTRNLLTRFNMQDSSPATTPIATATKLDPDQGAEVDVTHYRGMIGSLLYLTASRPDIMFATCLCARFQAKPIEPHLIAVKRIFRYLKGTSSLGLWYARESDFGLCGYSDADFAGCKIDRKSTSGSCQFLGGRLVSWFSKKQKSISTSNAEAEYIAVGRNPVQHSLTKHISIRYHFIREQVLEGTIELHFVPTDQQLADIFTKPLPEAIFNKLVCIFDLFLTGLNPDRKSWDETDSEDDLPISSVMNVNKEVADTAIAAVVPLSTPQKKRKLSKRRYHIPLEKKQDTDVQDTSILNEQSVSTAQANPDVSIPDAAPSQVVTISDSPAQDSPTKRHVDISWEKYGAAASKLGIKHPMEKLRKAEELVYQRQKKLKGSSPQEPEPQSGSAALSDDPATQEPLNQSLSEGLASGMVTQEPFSQRENEDINIPATQEPSSQSEDAGQATVSGADEVQRLVEDTVNEGSTQEPLTQIVEEASEPQDPQEPLVANTDTSISNPDGVHPDASGAPDAEPILIQPLRSRPMDHPITDSQDKMKGIAIPDPDVTHSTDDDDSDDSDDDENRKEKEQLATSLKVSLGTNVGSSSTYMAGKASTGKDQRQDFSIPSFNPAEALRQNEWNNSWHRSAESVSYFSALEHAYGAVKSIENQDLKNHLKATTLLSKSLKSEIDSIKNSTELVMNDISQNFTKVPTTFQLRVVESQVKSVISEQTSINRRIDSLDTKVTDIQASLSLILNLLSNPDVKKGEKVSRTKCTPDLVLRNNDDDTGDDGSDKVIQGETSVAAVMKSTIQTSQSQTTQSTHVSDSGVKTKFTTKDGRIVTLYHTDKRVQQLFARKSLSTASEEYPDLSHEEFLRQQREMMESFNNPAPARGRGGRGRRGARRSRRGSSTQTIPRQTRSRGLRIEEIPEPVQTLVVPDRSTFGDDENIEEEPELRRKSRKSTLCNTNQFEESNPDVVPDNIQDPDDSEILQEIDLIILCTVVDSHNKEVDEEEEARRREITRKTSRYFNLYLQRLKLSNERKWRNPSRQEFLLERSYAFEKEKDKKWKHISTLRCDTLINFQSGGIITSASSVVDLSEMVRSKALWLKMFSNLKQLTSNSRGGIGHRDAEYLNMSYVDPYSLTEIGGTLTSENLNNLLAVDIVIDCHDGFDKKEKLLYFMKDGSVKILSIQDLLMKTTQELKYVHYLLRSKNQMFKVWSDMILSTIRRRLDGNSNFNGNYTPMYLNQRGQDVEMQRGTAVKEVTFGMTQLTLNPDGKEIAYLLLEEHSLQRSSILNLRAAIYQINEEDEELRNLKERLIQILKEKEENLLSNFLKMNLFYQRI</sequence>